<protein>
    <recommendedName>
        <fullName evidence="4 5">Large ribosomal subunit protein uL24</fullName>
    </recommendedName>
</protein>
<dbReference type="InterPro" id="IPR057264">
    <property type="entry name" value="Ribosomal_uL24_C"/>
</dbReference>
<name>A0A449BKV9_9MOLU</name>
<dbReference type="GO" id="GO:0003735">
    <property type="term" value="F:structural constituent of ribosome"/>
    <property type="evidence" value="ECO:0007669"/>
    <property type="project" value="InterPro"/>
</dbReference>
<keyword evidence="8" id="KW-1185">Reference proteome</keyword>
<dbReference type="GO" id="GO:1990904">
    <property type="term" value="C:ribonucleoprotein complex"/>
    <property type="evidence" value="ECO:0007669"/>
    <property type="project" value="UniProtKB-KW"/>
</dbReference>
<dbReference type="AlphaFoldDB" id="A0A449BKV9"/>
<evidence type="ECO:0000256" key="3">
    <source>
        <dbReference type="ARBA" id="ARBA00023274"/>
    </source>
</evidence>
<dbReference type="SUPFAM" id="SSF50104">
    <property type="entry name" value="Translation proteins SH3-like domain"/>
    <property type="match status" value="1"/>
</dbReference>
<dbReference type="CDD" id="cd06089">
    <property type="entry name" value="KOW_RPL26"/>
    <property type="match status" value="1"/>
</dbReference>
<dbReference type="Pfam" id="PF17136">
    <property type="entry name" value="ribosomal_L24"/>
    <property type="match status" value="1"/>
</dbReference>
<dbReference type="InterPro" id="IPR041988">
    <property type="entry name" value="Ribosomal_uL24_KOW"/>
</dbReference>
<dbReference type="HAMAP" id="MF_01326_B">
    <property type="entry name" value="Ribosomal_uL24_B"/>
    <property type="match status" value="1"/>
</dbReference>
<dbReference type="GO" id="GO:0005840">
    <property type="term" value="C:ribosome"/>
    <property type="evidence" value="ECO:0007669"/>
    <property type="project" value="UniProtKB-KW"/>
</dbReference>
<dbReference type="STRING" id="1408416.GCA_000702765_00433"/>
<dbReference type="RefSeq" id="WP_035368618.1">
    <property type="nucleotide sequence ID" value="NZ_LR215050.1"/>
</dbReference>
<sequence>MKIKTGDTVVVIAGGDQFTTDKKGVQTRKTGRVLKVNQEKQTVIVEGVNLVKKHERPKTANDKGGIIEKPAPIHVSNVALVDPKTGEATKVGYRIENGVKVRFAKKSGSLIDKPAKTKKEASK</sequence>
<dbReference type="Proteomes" id="UP000290909">
    <property type="component" value="Chromosome"/>
</dbReference>
<dbReference type="NCBIfam" id="TIGR01079">
    <property type="entry name" value="rplX_bact"/>
    <property type="match status" value="1"/>
</dbReference>
<comment type="similarity">
    <text evidence="1 5">Belongs to the universal ribosomal protein uL24 family.</text>
</comment>
<evidence type="ECO:0000256" key="1">
    <source>
        <dbReference type="ARBA" id="ARBA00010618"/>
    </source>
</evidence>
<comment type="function">
    <text evidence="5">One of two assembly initiator proteins, it binds directly to the 5'-end of the 23S rRNA, where it nucleates assembly of the 50S subunit.</text>
</comment>
<comment type="function">
    <text evidence="5">One of the proteins that surrounds the polypeptide exit tunnel on the outside of the subunit.</text>
</comment>
<dbReference type="GO" id="GO:0019843">
    <property type="term" value="F:rRNA binding"/>
    <property type="evidence" value="ECO:0007669"/>
    <property type="project" value="UniProtKB-UniRule"/>
</dbReference>
<reference evidence="7 8" key="1">
    <citation type="submission" date="2019-01" db="EMBL/GenBank/DDBJ databases">
        <authorList>
            <consortium name="Pathogen Informatics"/>
        </authorList>
    </citation>
    <scope>NUCLEOTIDE SEQUENCE [LARGE SCALE GENOMIC DNA]</scope>
    <source>
        <strain evidence="7 8">NCTC10172</strain>
    </source>
</reference>
<accession>A0A449BKV9</accession>
<keyword evidence="2 5" id="KW-0689">Ribosomal protein</keyword>
<gene>
    <name evidence="5 7" type="primary">rplX</name>
    <name evidence="7" type="ORF">NCTC10172_00995</name>
</gene>
<dbReference type="EMBL" id="LR215050">
    <property type="protein sequence ID" value="VEU82967.1"/>
    <property type="molecule type" value="Genomic_DNA"/>
</dbReference>
<evidence type="ECO:0000259" key="6">
    <source>
        <dbReference type="Pfam" id="PF17136"/>
    </source>
</evidence>
<evidence type="ECO:0000313" key="7">
    <source>
        <dbReference type="EMBL" id="VEU82967.1"/>
    </source>
</evidence>
<keyword evidence="5" id="KW-0699">rRNA-binding</keyword>
<evidence type="ECO:0000256" key="4">
    <source>
        <dbReference type="ARBA" id="ARBA00035206"/>
    </source>
</evidence>
<dbReference type="PANTHER" id="PTHR12903">
    <property type="entry name" value="MITOCHONDRIAL RIBOSOMAL PROTEIN L24"/>
    <property type="match status" value="1"/>
</dbReference>
<feature type="domain" description="Large ribosomal subunit protein uL24 C-terminal" evidence="6">
    <location>
        <begin position="48"/>
        <end position="111"/>
    </location>
</feature>
<organism evidence="7 8">
    <name type="scientific">Acholeplasma hippikon</name>
    <dbReference type="NCBI Taxonomy" id="264636"/>
    <lineage>
        <taxon>Bacteria</taxon>
        <taxon>Bacillati</taxon>
        <taxon>Mycoplasmatota</taxon>
        <taxon>Mollicutes</taxon>
        <taxon>Acholeplasmatales</taxon>
        <taxon>Acholeplasmataceae</taxon>
        <taxon>Acholeplasma</taxon>
    </lineage>
</organism>
<dbReference type="GO" id="GO:0006412">
    <property type="term" value="P:translation"/>
    <property type="evidence" value="ECO:0007669"/>
    <property type="project" value="UniProtKB-UniRule"/>
</dbReference>
<dbReference type="InterPro" id="IPR008991">
    <property type="entry name" value="Translation_prot_SH3-like_sf"/>
</dbReference>
<dbReference type="InterPro" id="IPR003256">
    <property type="entry name" value="Ribosomal_uL24"/>
</dbReference>
<dbReference type="Gene3D" id="2.30.30.30">
    <property type="match status" value="1"/>
</dbReference>
<keyword evidence="5" id="KW-0694">RNA-binding</keyword>
<dbReference type="InterPro" id="IPR014722">
    <property type="entry name" value="Rib_uL2_dom2"/>
</dbReference>
<comment type="subunit">
    <text evidence="5">Part of the 50S ribosomal subunit.</text>
</comment>
<dbReference type="KEGG" id="ahk:NCTC10172_00995"/>
<evidence type="ECO:0000313" key="8">
    <source>
        <dbReference type="Proteomes" id="UP000290909"/>
    </source>
</evidence>
<evidence type="ECO:0000256" key="2">
    <source>
        <dbReference type="ARBA" id="ARBA00022980"/>
    </source>
</evidence>
<evidence type="ECO:0000256" key="5">
    <source>
        <dbReference type="HAMAP-Rule" id="MF_01326"/>
    </source>
</evidence>
<proteinExistence type="inferred from homology"/>
<keyword evidence="3 5" id="KW-0687">Ribonucleoprotein</keyword>